<evidence type="ECO:0000256" key="1">
    <source>
        <dbReference type="ARBA" id="ARBA00004196"/>
    </source>
</evidence>
<dbReference type="PANTHER" id="PTHR30036:SF7">
    <property type="entry name" value="ABC TRANSPORTER PERIPLASMIC-BINDING PROTEIN YPHF"/>
    <property type="match status" value="1"/>
</dbReference>
<feature type="domain" description="Periplasmic binding protein" evidence="5">
    <location>
        <begin position="116"/>
        <end position="407"/>
    </location>
</feature>
<evidence type="ECO:0000313" key="7">
    <source>
        <dbReference type="Proteomes" id="UP000515860"/>
    </source>
</evidence>
<dbReference type="InterPro" id="IPR025997">
    <property type="entry name" value="SBP_2_dom"/>
</dbReference>
<feature type="chain" id="PRO_5038511723" evidence="4">
    <location>
        <begin position="25"/>
        <end position="464"/>
    </location>
</feature>
<dbReference type="Pfam" id="PF13407">
    <property type="entry name" value="Peripla_BP_4"/>
    <property type="match status" value="1"/>
</dbReference>
<accession>A0A7G9GBC7</accession>
<dbReference type="RefSeq" id="WP_249328617.1">
    <property type="nucleotide sequence ID" value="NZ_CP060635.1"/>
</dbReference>
<dbReference type="AlphaFoldDB" id="A0A7G9GBC7"/>
<evidence type="ECO:0000256" key="3">
    <source>
        <dbReference type="SAM" id="MobiDB-lite"/>
    </source>
</evidence>
<dbReference type="PANTHER" id="PTHR30036">
    <property type="entry name" value="D-XYLOSE-BINDING PERIPLASMIC PROTEIN"/>
    <property type="match status" value="1"/>
</dbReference>
<evidence type="ECO:0000256" key="4">
    <source>
        <dbReference type="SAM" id="SignalP"/>
    </source>
</evidence>
<dbReference type="Proteomes" id="UP000515860">
    <property type="component" value="Chromosome"/>
</dbReference>
<dbReference type="InterPro" id="IPR050555">
    <property type="entry name" value="Bact_Solute-Bind_Prot2"/>
</dbReference>
<organism evidence="6 7">
    <name type="scientific">Wansuia hejianensis</name>
    <dbReference type="NCBI Taxonomy" id="2763667"/>
    <lineage>
        <taxon>Bacteria</taxon>
        <taxon>Bacillati</taxon>
        <taxon>Bacillota</taxon>
        <taxon>Clostridia</taxon>
        <taxon>Lachnospirales</taxon>
        <taxon>Lachnospiraceae</taxon>
        <taxon>Wansuia</taxon>
    </lineage>
</organism>
<dbReference type="SUPFAM" id="SSF53822">
    <property type="entry name" value="Periplasmic binding protein-like I"/>
    <property type="match status" value="1"/>
</dbReference>
<comment type="similarity">
    <text evidence="2">Belongs to the bacterial solute-binding protein 2 family.</text>
</comment>
<proteinExistence type="inferred from homology"/>
<keyword evidence="7" id="KW-1185">Reference proteome</keyword>
<reference evidence="6 7" key="1">
    <citation type="submission" date="2020-08" db="EMBL/GenBank/DDBJ databases">
        <authorList>
            <person name="Liu C."/>
            <person name="Sun Q."/>
        </authorList>
    </citation>
    <scope>NUCLEOTIDE SEQUENCE [LARGE SCALE GENOMIC DNA]</scope>
    <source>
        <strain evidence="6 7">NSJ-29</strain>
    </source>
</reference>
<dbReference type="GO" id="GO:0030288">
    <property type="term" value="C:outer membrane-bounded periplasmic space"/>
    <property type="evidence" value="ECO:0007669"/>
    <property type="project" value="TreeGrafter"/>
</dbReference>
<feature type="signal peptide" evidence="4">
    <location>
        <begin position="1"/>
        <end position="24"/>
    </location>
</feature>
<feature type="compositionally biased region" description="Low complexity" evidence="3">
    <location>
        <begin position="27"/>
        <end position="75"/>
    </location>
</feature>
<comment type="subcellular location">
    <subcellularLocation>
        <location evidence="1">Cell envelope</location>
    </subcellularLocation>
</comment>
<dbReference type="PROSITE" id="PS51257">
    <property type="entry name" value="PROKAR_LIPOPROTEIN"/>
    <property type="match status" value="1"/>
</dbReference>
<gene>
    <name evidence="6" type="ORF">H9Q79_14625</name>
</gene>
<dbReference type="EMBL" id="CP060635">
    <property type="protein sequence ID" value="QNM08109.1"/>
    <property type="molecule type" value="Genomic_DNA"/>
</dbReference>
<evidence type="ECO:0000259" key="5">
    <source>
        <dbReference type="Pfam" id="PF13407"/>
    </source>
</evidence>
<evidence type="ECO:0000313" key="6">
    <source>
        <dbReference type="EMBL" id="QNM08109.1"/>
    </source>
</evidence>
<name>A0A7G9GBC7_9FIRM</name>
<dbReference type="KEGG" id="whj:H9Q79_14625"/>
<feature type="region of interest" description="Disordered" evidence="3">
    <location>
        <begin position="27"/>
        <end position="76"/>
    </location>
</feature>
<dbReference type="Gene3D" id="3.40.50.2300">
    <property type="match status" value="2"/>
</dbReference>
<dbReference type="InterPro" id="IPR028082">
    <property type="entry name" value="Peripla_BP_I"/>
</dbReference>
<evidence type="ECO:0000256" key="2">
    <source>
        <dbReference type="ARBA" id="ARBA00007639"/>
    </source>
</evidence>
<sequence>MKKEKVKRLLAVLVSAGMVAGMMAGCGTEATSTSGSGAAATPEASSSGASSAASSTSSSSAAAASSTDESSGSSGVHEIYTVSERNNLSGVVNPDMKSRADIDKALPEEQKGGLVIGLSMGQMGSSFFTQMHEAAKAKCEEYGYELVMFNADGNISQQSADVEAMITNGVDAIILNPMDVIAAEADVKRAVEAGIPVIGCGVDFATDVPVITSVLANNFFGGWESGVYVGDFFEGQHIKAGMILGVMGHTIDESRMTGMMAGIVYERAAQQGNAFASEEDAYMEAYNMFNELRDNGKLSSEKWDFEVVAVNGDGAWTNEGGLAATEDIIAGNPDINLIMTGSDPMGAGAIKAIKDSGLTPGKDIYVACCADGGQEMFPYLENGEMLCTGYNSPDLTATAGIDLIHMIFEEGYDASNLPAAEDLPTGVITQDNWKDYYDPDLQYCKVLDFKWETIDEIRAEAGLD</sequence>
<protein>
    <submittedName>
        <fullName evidence="6">Substrate-binding domain-containing protein</fullName>
    </submittedName>
</protein>
<keyword evidence="4" id="KW-0732">Signal</keyword>
<dbReference type="GO" id="GO:0030246">
    <property type="term" value="F:carbohydrate binding"/>
    <property type="evidence" value="ECO:0007669"/>
    <property type="project" value="TreeGrafter"/>
</dbReference>